<keyword evidence="4 7" id="KW-1133">Transmembrane helix</keyword>
<feature type="compositionally biased region" description="Low complexity" evidence="6">
    <location>
        <begin position="208"/>
        <end position="226"/>
    </location>
</feature>
<protein>
    <submittedName>
        <fullName evidence="8">Lysoplasmalogenase</fullName>
    </submittedName>
</protein>
<evidence type="ECO:0000256" key="6">
    <source>
        <dbReference type="SAM" id="MobiDB-lite"/>
    </source>
</evidence>
<dbReference type="EMBL" id="CP030073">
    <property type="protein sequence ID" value="AWW40281.1"/>
    <property type="molecule type" value="Genomic_DNA"/>
</dbReference>
<reference evidence="8 9" key="1">
    <citation type="journal article" date="2019" name="Int. J. Syst. Evol. Microbiol.">
        <title>Streptomyces cadmiisoli sp. nov., a novel actinomycete isolated from cadmium-contaminated soil.</title>
        <authorList>
            <person name="Li K."/>
            <person name="Tang X."/>
            <person name="Zhao J."/>
            <person name="Guo Y."/>
            <person name="Tang Y."/>
            <person name="Gao J."/>
        </authorList>
    </citation>
    <scope>NUCLEOTIDE SEQUENCE [LARGE SCALE GENOMIC DNA]</scope>
    <source>
        <strain evidence="8 9">ZFG47</strain>
    </source>
</reference>
<dbReference type="AlphaFoldDB" id="A0A2Z4J525"/>
<evidence type="ECO:0000256" key="1">
    <source>
        <dbReference type="ARBA" id="ARBA00004141"/>
    </source>
</evidence>
<feature type="region of interest" description="Disordered" evidence="6">
    <location>
        <begin position="208"/>
        <end position="259"/>
    </location>
</feature>
<proteinExistence type="inferred from homology"/>
<dbReference type="InterPro" id="IPR012506">
    <property type="entry name" value="TMEM86B-like"/>
</dbReference>
<keyword evidence="9" id="KW-1185">Reference proteome</keyword>
<dbReference type="PANTHER" id="PTHR31885">
    <property type="entry name" value="GH04784P"/>
    <property type="match status" value="1"/>
</dbReference>
<name>A0A2Z4J525_9ACTN</name>
<dbReference type="PANTHER" id="PTHR31885:SF6">
    <property type="entry name" value="GH04784P"/>
    <property type="match status" value="1"/>
</dbReference>
<evidence type="ECO:0000313" key="8">
    <source>
        <dbReference type="EMBL" id="AWW40281.1"/>
    </source>
</evidence>
<organism evidence="8 9">
    <name type="scientific">Streptomyces cadmiisoli</name>
    <dbReference type="NCBI Taxonomy" id="2184053"/>
    <lineage>
        <taxon>Bacteria</taxon>
        <taxon>Bacillati</taxon>
        <taxon>Actinomycetota</taxon>
        <taxon>Actinomycetes</taxon>
        <taxon>Kitasatosporales</taxon>
        <taxon>Streptomycetaceae</taxon>
        <taxon>Streptomyces</taxon>
        <taxon>Streptomyces aurantiacus group</taxon>
    </lineage>
</organism>
<evidence type="ECO:0000256" key="5">
    <source>
        <dbReference type="ARBA" id="ARBA00023136"/>
    </source>
</evidence>
<keyword evidence="3 7" id="KW-0812">Transmembrane</keyword>
<dbReference type="GO" id="GO:0016787">
    <property type="term" value="F:hydrolase activity"/>
    <property type="evidence" value="ECO:0007669"/>
    <property type="project" value="TreeGrafter"/>
</dbReference>
<evidence type="ECO:0000256" key="4">
    <source>
        <dbReference type="ARBA" id="ARBA00022989"/>
    </source>
</evidence>
<evidence type="ECO:0000256" key="7">
    <source>
        <dbReference type="SAM" id="Phobius"/>
    </source>
</evidence>
<comment type="similarity">
    <text evidence="2">Belongs to the TMEM86 family.</text>
</comment>
<dbReference type="KEGG" id="scad:DN051_29420"/>
<feature type="compositionally biased region" description="Gly residues" evidence="6">
    <location>
        <begin position="227"/>
        <end position="239"/>
    </location>
</feature>
<dbReference type="Pfam" id="PF07947">
    <property type="entry name" value="YhhN"/>
    <property type="match status" value="1"/>
</dbReference>
<gene>
    <name evidence="8" type="ORF">DN051_29420</name>
</gene>
<comment type="subcellular location">
    <subcellularLocation>
        <location evidence="1">Membrane</location>
        <topology evidence="1">Multi-pass membrane protein</topology>
    </subcellularLocation>
</comment>
<evidence type="ECO:0000256" key="3">
    <source>
        <dbReference type="ARBA" id="ARBA00022692"/>
    </source>
</evidence>
<feature type="transmembrane region" description="Helical" evidence="7">
    <location>
        <begin position="105"/>
        <end position="126"/>
    </location>
</feature>
<sequence length="259" mass="26329">MRRARILLAAFALAAGADLVSLAVGFGPGHTAAKPLLMLLLASWAAVRGAPRLLVAALLFGWGGDVLLLSDAQPAFLAGMASFAAGHVCYLALFRTHGRNAVPRARAGLLAAGYAIALVGILVLLWPGLPAGLRVPVAAYSVLLTAMAYFALTRLGAVAGAGGALFMFSDTLIATGLADLAQPPLPDLWIMATYPAAQFLLARGAPATERPAPTTRPAARPATVGAARGGGLRPLGGGLRSRRPAAAPADPGRRPDPSP</sequence>
<dbReference type="RefSeq" id="WP_079000988.1">
    <property type="nucleotide sequence ID" value="NZ_CBDRHE010000002.1"/>
</dbReference>
<evidence type="ECO:0000313" key="9">
    <source>
        <dbReference type="Proteomes" id="UP000249616"/>
    </source>
</evidence>
<evidence type="ECO:0000256" key="2">
    <source>
        <dbReference type="ARBA" id="ARBA00007375"/>
    </source>
</evidence>
<dbReference type="Proteomes" id="UP000249616">
    <property type="component" value="Chromosome"/>
</dbReference>
<feature type="transmembrane region" description="Helical" evidence="7">
    <location>
        <begin position="75"/>
        <end position="93"/>
    </location>
</feature>
<keyword evidence="5 7" id="KW-0472">Membrane</keyword>
<accession>A0A2Z4J525</accession>
<dbReference type="GO" id="GO:0016020">
    <property type="term" value="C:membrane"/>
    <property type="evidence" value="ECO:0007669"/>
    <property type="project" value="UniProtKB-SubCell"/>
</dbReference>